<organism evidence="2">
    <name type="scientific">uncultured Thermomicrobiales bacterium</name>
    <dbReference type="NCBI Taxonomy" id="1645740"/>
    <lineage>
        <taxon>Bacteria</taxon>
        <taxon>Pseudomonadati</taxon>
        <taxon>Thermomicrobiota</taxon>
        <taxon>Thermomicrobia</taxon>
        <taxon>Thermomicrobiales</taxon>
        <taxon>environmental samples</taxon>
    </lineage>
</organism>
<dbReference type="AlphaFoldDB" id="A0A6J4V6E6"/>
<feature type="region of interest" description="Disordered" evidence="1">
    <location>
        <begin position="1"/>
        <end position="23"/>
    </location>
</feature>
<proteinExistence type="predicted"/>
<dbReference type="EMBL" id="CADCWM010000541">
    <property type="protein sequence ID" value="CAA9567704.1"/>
    <property type="molecule type" value="Genomic_DNA"/>
</dbReference>
<gene>
    <name evidence="2" type="ORF">AVDCRST_MAG88-2045</name>
</gene>
<reference evidence="2" key="1">
    <citation type="submission" date="2020-02" db="EMBL/GenBank/DDBJ databases">
        <authorList>
            <person name="Meier V. D."/>
        </authorList>
    </citation>
    <scope>NUCLEOTIDE SEQUENCE</scope>
    <source>
        <strain evidence="2">AVDCRST_MAG88</strain>
    </source>
</reference>
<accession>A0A6J4V6E6</accession>
<name>A0A6J4V6E6_9BACT</name>
<evidence type="ECO:0000256" key="1">
    <source>
        <dbReference type="SAM" id="MobiDB-lite"/>
    </source>
</evidence>
<sequence>MATFRHAPARPPSPAPMDGSKILATSSSNKGGLAYYADGTLLIVAAH</sequence>
<protein>
    <submittedName>
        <fullName evidence="2">Uncharacterized protein</fullName>
    </submittedName>
</protein>
<evidence type="ECO:0000313" key="2">
    <source>
        <dbReference type="EMBL" id="CAA9567704.1"/>
    </source>
</evidence>